<dbReference type="PANTHER" id="PTHR12655">
    <property type="entry name" value="ACYL-COA THIOESTERASE"/>
    <property type="match status" value="1"/>
</dbReference>
<evidence type="ECO:0000256" key="6">
    <source>
        <dbReference type="ARBA" id="ARBA00022946"/>
    </source>
</evidence>
<dbReference type="InterPro" id="IPR022751">
    <property type="entry name" value="Alpha_mannosyltransferase"/>
</dbReference>
<comment type="caution">
    <text evidence="9">The sequence shown here is derived from an EMBL/GenBank/DDBJ whole genome shotgun (WGS) entry which is preliminary data.</text>
</comment>
<dbReference type="CDD" id="cd03442">
    <property type="entry name" value="BFIT_BACH"/>
    <property type="match status" value="2"/>
</dbReference>
<dbReference type="SUPFAM" id="SSF53448">
    <property type="entry name" value="Nucleotide-diphospho-sugar transferases"/>
    <property type="match status" value="1"/>
</dbReference>
<dbReference type="EMBL" id="JALJOR010000010">
    <property type="protein sequence ID" value="KAK9810539.1"/>
    <property type="molecule type" value="Genomic_DNA"/>
</dbReference>
<protein>
    <recommendedName>
        <fullName evidence="8">HotDog ACOT-type domain-containing protein</fullName>
    </recommendedName>
</protein>
<name>A0AAW1PRK4_9CHLO</name>
<dbReference type="AlphaFoldDB" id="A0AAW1PRK4"/>
<reference evidence="9 10" key="1">
    <citation type="journal article" date="2024" name="Nat. Commun.">
        <title>Phylogenomics reveals the evolutionary origins of lichenization in chlorophyte algae.</title>
        <authorList>
            <person name="Puginier C."/>
            <person name="Libourel C."/>
            <person name="Otte J."/>
            <person name="Skaloud P."/>
            <person name="Haon M."/>
            <person name="Grisel S."/>
            <person name="Petersen M."/>
            <person name="Berrin J.G."/>
            <person name="Delaux P.M."/>
            <person name="Dal Grande F."/>
            <person name="Keller J."/>
        </authorList>
    </citation>
    <scope>NUCLEOTIDE SEQUENCE [LARGE SCALE GENOMIC DNA]</scope>
    <source>
        <strain evidence="9 10">SAG 2043</strain>
    </source>
</reference>
<keyword evidence="5" id="KW-0378">Hydrolase</keyword>
<evidence type="ECO:0000256" key="5">
    <source>
        <dbReference type="ARBA" id="ARBA00022801"/>
    </source>
</evidence>
<keyword evidence="3" id="KW-0808">Transferase</keyword>
<evidence type="ECO:0000259" key="8">
    <source>
        <dbReference type="PROSITE" id="PS51770"/>
    </source>
</evidence>
<keyword evidence="4" id="KW-0677">Repeat</keyword>
<dbReference type="Proteomes" id="UP001489004">
    <property type="component" value="Unassembled WGS sequence"/>
</dbReference>
<feature type="domain" description="HotDog ACOT-type" evidence="8">
    <location>
        <begin position="26"/>
        <end position="143"/>
    </location>
</feature>
<dbReference type="GO" id="GO:0047617">
    <property type="term" value="F:fatty acyl-CoA hydrolase activity"/>
    <property type="evidence" value="ECO:0007669"/>
    <property type="project" value="TreeGrafter"/>
</dbReference>
<evidence type="ECO:0000256" key="2">
    <source>
        <dbReference type="ARBA" id="ARBA00010458"/>
    </source>
</evidence>
<dbReference type="GO" id="GO:0006637">
    <property type="term" value="P:acyl-CoA metabolic process"/>
    <property type="evidence" value="ECO:0007669"/>
    <property type="project" value="TreeGrafter"/>
</dbReference>
<feature type="domain" description="HotDog ACOT-type" evidence="8">
    <location>
        <begin position="221"/>
        <end position="339"/>
    </location>
</feature>
<dbReference type="PROSITE" id="PS51770">
    <property type="entry name" value="HOTDOG_ACOT"/>
    <property type="match status" value="2"/>
</dbReference>
<feature type="region of interest" description="Disordered" evidence="7">
    <location>
        <begin position="1"/>
        <end position="23"/>
    </location>
</feature>
<evidence type="ECO:0000313" key="9">
    <source>
        <dbReference type="EMBL" id="KAK9810539.1"/>
    </source>
</evidence>
<dbReference type="InterPro" id="IPR029044">
    <property type="entry name" value="Nucleotide-diphossugar_trans"/>
</dbReference>
<dbReference type="Gene3D" id="3.10.129.10">
    <property type="entry name" value="Hotdog Thioesterase"/>
    <property type="match status" value="2"/>
</dbReference>
<dbReference type="PANTHER" id="PTHR12655:SF0">
    <property type="entry name" value="ACYL-COENZYME A THIOESTERASE 9, MITOCHONDRIAL"/>
    <property type="match status" value="1"/>
</dbReference>
<evidence type="ECO:0000313" key="10">
    <source>
        <dbReference type="Proteomes" id="UP001489004"/>
    </source>
</evidence>
<dbReference type="InterPro" id="IPR033120">
    <property type="entry name" value="HOTDOG_ACOT"/>
</dbReference>
<comment type="similarity">
    <text evidence="1">Belongs to the MNN1/MNT family.</text>
</comment>
<dbReference type="InterPro" id="IPR029069">
    <property type="entry name" value="HotDog_dom_sf"/>
</dbReference>
<dbReference type="GO" id="GO:0016757">
    <property type="term" value="F:glycosyltransferase activity"/>
    <property type="evidence" value="ECO:0007669"/>
    <property type="project" value="InterPro"/>
</dbReference>
<dbReference type="Pfam" id="PF11051">
    <property type="entry name" value="Mannosyl_trans3"/>
    <property type="match status" value="1"/>
</dbReference>
<proteinExistence type="inferred from homology"/>
<sequence>MQLDKKLLPNAPPPAIQPKAPERTEINYPFSTGPVLQEEYRNPWGAVRIGKLLEDLDSLAGNIAFKHVDDGSGKTKAPLLVTASVDAITLRHALSMDEDIVMAGRVAWTGTSSMDIRMEIVQKAYRDDPSLVAWFTFVARDPVTQKAMRVSPVVPQTDVEKERYAERQLIADERRAARRTQPDVQQQVLAENREWAQEQLVEAQAMQDLPALASASAVLMSQTGLQNTFICQPQQRNMHGRVFGGFLMRRAYELAFATAYMFAGSRPIFVEVDEVTFQRPVDVGDLLRFKSCILHTQPGTNGSRGYIHAQVIAYITQPEKVVSNISNTFNFVFAVDPSHSTTLPEADRQLKRVLPSTPAEAQSIERYYPGRPAETPSLDAPMPWRQLVLDAHSDFQRYLKGPAYHATFRQPKQVLSDRGIVIPAGGAAMLKNAAATIKLLRDHHHCQLPILIAHNGAAENQFADVTFFDMASTPYPPHHRKIPISGVLCKAYAAYLAPFHQFVLMDADTLLLRNPEYLFKTQQLIEAGNLNWPDYWVHGYLPHMDIPAPVHLLSLQNMQIQPSIRTACTSWSSLL</sequence>
<organism evidence="9 10">
    <name type="scientific">[Myrmecia] bisecta</name>
    <dbReference type="NCBI Taxonomy" id="41462"/>
    <lineage>
        <taxon>Eukaryota</taxon>
        <taxon>Viridiplantae</taxon>
        <taxon>Chlorophyta</taxon>
        <taxon>core chlorophytes</taxon>
        <taxon>Trebouxiophyceae</taxon>
        <taxon>Trebouxiales</taxon>
        <taxon>Trebouxiaceae</taxon>
        <taxon>Myrmecia</taxon>
    </lineage>
</organism>
<evidence type="ECO:0000256" key="1">
    <source>
        <dbReference type="ARBA" id="ARBA00009105"/>
    </source>
</evidence>
<evidence type="ECO:0000256" key="4">
    <source>
        <dbReference type="ARBA" id="ARBA00022737"/>
    </source>
</evidence>
<gene>
    <name evidence="9" type="ORF">WJX72_012385</name>
</gene>
<evidence type="ECO:0000256" key="3">
    <source>
        <dbReference type="ARBA" id="ARBA00022679"/>
    </source>
</evidence>
<comment type="similarity">
    <text evidence="2">Belongs to the acyl coenzyme A hydrolase family.</text>
</comment>
<keyword evidence="10" id="KW-1185">Reference proteome</keyword>
<evidence type="ECO:0000256" key="7">
    <source>
        <dbReference type="SAM" id="MobiDB-lite"/>
    </source>
</evidence>
<dbReference type="SUPFAM" id="SSF54637">
    <property type="entry name" value="Thioesterase/thiol ester dehydrase-isomerase"/>
    <property type="match status" value="2"/>
</dbReference>
<keyword evidence="6" id="KW-0809">Transit peptide</keyword>
<accession>A0AAW1PRK4</accession>
<dbReference type="Gene3D" id="3.90.550.10">
    <property type="entry name" value="Spore Coat Polysaccharide Biosynthesis Protein SpsA, Chain A"/>
    <property type="match status" value="1"/>
</dbReference>